<gene>
    <name evidence="2" type="ORF">EZS28_027743</name>
</gene>
<organism evidence="2 3">
    <name type="scientific">Streblomastix strix</name>
    <dbReference type="NCBI Taxonomy" id="222440"/>
    <lineage>
        <taxon>Eukaryota</taxon>
        <taxon>Metamonada</taxon>
        <taxon>Preaxostyla</taxon>
        <taxon>Oxymonadida</taxon>
        <taxon>Streblomastigidae</taxon>
        <taxon>Streblomastix</taxon>
    </lineage>
</organism>
<dbReference type="Proteomes" id="UP000324800">
    <property type="component" value="Unassembled WGS sequence"/>
</dbReference>
<feature type="transmembrane region" description="Helical" evidence="1">
    <location>
        <begin position="73"/>
        <end position="96"/>
    </location>
</feature>
<accession>A0A5J4V1W4</accession>
<proteinExistence type="predicted"/>
<keyword evidence="1" id="KW-0472">Membrane</keyword>
<keyword evidence="1" id="KW-0812">Transmembrane</keyword>
<dbReference type="EMBL" id="SNRW01010326">
    <property type="protein sequence ID" value="KAA6376729.1"/>
    <property type="molecule type" value="Genomic_DNA"/>
</dbReference>
<reference evidence="2 3" key="1">
    <citation type="submission" date="2019-03" db="EMBL/GenBank/DDBJ databases">
        <title>Single cell metagenomics reveals metabolic interactions within the superorganism composed of flagellate Streblomastix strix and complex community of Bacteroidetes bacteria on its surface.</title>
        <authorList>
            <person name="Treitli S.C."/>
            <person name="Kolisko M."/>
            <person name="Husnik F."/>
            <person name="Keeling P."/>
            <person name="Hampl V."/>
        </authorList>
    </citation>
    <scope>NUCLEOTIDE SEQUENCE [LARGE SCALE GENOMIC DNA]</scope>
    <source>
        <strain evidence="2">ST1C</strain>
    </source>
</reference>
<evidence type="ECO:0000313" key="3">
    <source>
        <dbReference type="Proteomes" id="UP000324800"/>
    </source>
</evidence>
<dbReference type="AlphaFoldDB" id="A0A5J4V1W4"/>
<keyword evidence="1" id="KW-1133">Transmembrane helix</keyword>
<comment type="caution">
    <text evidence="2">The sequence shown here is derived from an EMBL/GenBank/DDBJ whole genome shotgun (WGS) entry which is preliminary data.</text>
</comment>
<protein>
    <submittedName>
        <fullName evidence="2">Uncharacterized protein</fullName>
    </submittedName>
</protein>
<sequence length="178" mass="20970">MRYKFTYPICAGCAKRFNKCWNMIPNNCATWDGATCSNDWKRSNEAPTCATDVISPPLTTLIVQLEASVAKKLMAYSSLLSYYDYFWFVFISSYDYYYDDDDEDGEDEEDDETENYTPLFNFIILYPYFILFLIKQAYLSECDELFPIYTIVDQFNFYYPVFPASNCYDCDDYTPSKN</sequence>
<name>A0A5J4V1W4_9EUKA</name>
<evidence type="ECO:0000313" key="2">
    <source>
        <dbReference type="EMBL" id="KAA6376729.1"/>
    </source>
</evidence>
<feature type="transmembrane region" description="Helical" evidence="1">
    <location>
        <begin position="116"/>
        <end position="134"/>
    </location>
</feature>
<evidence type="ECO:0000256" key="1">
    <source>
        <dbReference type="SAM" id="Phobius"/>
    </source>
</evidence>